<feature type="region of interest" description="Disordered" evidence="1">
    <location>
        <begin position="29"/>
        <end position="110"/>
    </location>
</feature>
<protein>
    <submittedName>
        <fullName evidence="3">Uncharacterized protein LOC111745248</fullName>
    </submittedName>
</protein>
<evidence type="ECO:0000313" key="3">
    <source>
        <dbReference type="RefSeq" id="XP_023391936.1"/>
    </source>
</evidence>
<dbReference type="Proteomes" id="UP000515202">
    <property type="component" value="Unplaced"/>
</dbReference>
<evidence type="ECO:0000313" key="2">
    <source>
        <dbReference type="Proteomes" id="UP000515202"/>
    </source>
</evidence>
<dbReference type="KEGG" id="pvp:111745248"/>
<evidence type="ECO:0000256" key="1">
    <source>
        <dbReference type="SAM" id="MobiDB-lite"/>
    </source>
</evidence>
<name>A0A6P6CWL8_PTEVA</name>
<dbReference type="AlphaFoldDB" id="A0A6P6CWL8"/>
<feature type="compositionally biased region" description="Low complexity" evidence="1">
    <location>
        <begin position="74"/>
        <end position="83"/>
    </location>
</feature>
<reference evidence="3" key="1">
    <citation type="submission" date="2025-08" db="UniProtKB">
        <authorList>
            <consortium name="RefSeq"/>
        </authorList>
    </citation>
    <scope>IDENTIFICATION</scope>
    <source>
        <tissue evidence="3">Kidney</tissue>
    </source>
</reference>
<keyword evidence="2" id="KW-1185">Reference proteome</keyword>
<organism evidence="2 3">
    <name type="scientific">Pteropus vampyrus</name>
    <name type="common">Large flying fox</name>
    <dbReference type="NCBI Taxonomy" id="132908"/>
    <lineage>
        <taxon>Eukaryota</taxon>
        <taxon>Metazoa</taxon>
        <taxon>Chordata</taxon>
        <taxon>Craniata</taxon>
        <taxon>Vertebrata</taxon>
        <taxon>Euteleostomi</taxon>
        <taxon>Mammalia</taxon>
        <taxon>Eutheria</taxon>
        <taxon>Laurasiatheria</taxon>
        <taxon>Chiroptera</taxon>
        <taxon>Yinpterochiroptera</taxon>
        <taxon>Pteropodoidea</taxon>
        <taxon>Pteropodidae</taxon>
        <taxon>Pteropodinae</taxon>
        <taxon>Pteropus</taxon>
    </lineage>
</organism>
<sequence length="237" mass="24706">MSDSLKVQNVSQILASLALSAALQQHFWRGPARAQSAGAAEPQQPPPRAPGGWPRPRPPAGAGPGRDTAGGRGAPLAPAPSRAGPREPALPALPSAAQGSRRQLGVQRRPPAPAPLLCACAAAPVARIQTDNAPRLSDPPMAGAGRGGRGAAWWAERDPAGLGPPGPRPPSRSCFPVLFFLLQTLKGRAMNIVLTELCGESRAQTLRKDGSPKQVPPALRARPGLEKEYPKRHLCVV</sequence>
<feature type="compositionally biased region" description="Pro residues" evidence="1">
    <location>
        <begin position="43"/>
        <end position="61"/>
    </location>
</feature>
<feature type="compositionally biased region" description="Gly residues" evidence="1">
    <location>
        <begin position="62"/>
        <end position="73"/>
    </location>
</feature>
<accession>A0A6P6CWL8</accession>
<gene>
    <name evidence="3" type="primary">LOC111745248</name>
</gene>
<dbReference type="RefSeq" id="XP_023391936.1">
    <property type="nucleotide sequence ID" value="XM_023536168.1"/>
</dbReference>
<proteinExistence type="predicted"/>
<dbReference type="GeneID" id="111745248"/>